<dbReference type="PANTHER" id="PTHR32015:SF1">
    <property type="entry name" value="LIPASE"/>
    <property type="match status" value="1"/>
</dbReference>
<dbReference type="SUPFAM" id="SSF53474">
    <property type="entry name" value="alpha/beta-Hydrolases"/>
    <property type="match status" value="1"/>
</dbReference>
<evidence type="ECO:0000256" key="1">
    <source>
        <dbReference type="SAM" id="SignalP"/>
    </source>
</evidence>
<dbReference type="Pfam" id="PF01674">
    <property type="entry name" value="Lipase_2"/>
    <property type="match status" value="1"/>
</dbReference>
<reference evidence="2" key="1">
    <citation type="journal article" date="2020" name="Fungal Divers.">
        <title>Resolving the Mortierellaceae phylogeny through synthesis of multi-gene phylogenetics and phylogenomics.</title>
        <authorList>
            <person name="Vandepol N."/>
            <person name="Liber J."/>
            <person name="Desiro A."/>
            <person name="Na H."/>
            <person name="Kennedy M."/>
            <person name="Barry K."/>
            <person name="Grigoriev I.V."/>
            <person name="Miller A.N."/>
            <person name="O'Donnell K."/>
            <person name="Stajich J.E."/>
            <person name="Bonito G."/>
        </authorList>
    </citation>
    <scope>NUCLEOTIDE SEQUENCE</scope>
    <source>
        <strain evidence="2">REB-010B</strain>
    </source>
</reference>
<feature type="chain" id="PRO_5040411308" evidence="1">
    <location>
        <begin position="28"/>
        <end position="295"/>
    </location>
</feature>
<dbReference type="PANTHER" id="PTHR32015">
    <property type="entry name" value="FASTING INDUCED LIPASE"/>
    <property type="match status" value="1"/>
</dbReference>
<dbReference type="InterPro" id="IPR002918">
    <property type="entry name" value="Lipase_EstA/Esterase_EstB"/>
</dbReference>
<name>A0A9P6UQ53_9FUNG</name>
<evidence type="ECO:0000313" key="3">
    <source>
        <dbReference type="Proteomes" id="UP000738325"/>
    </source>
</evidence>
<dbReference type="GO" id="GO:0016298">
    <property type="term" value="F:lipase activity"/>
    <property type="evidence" value="ECO:0007669"/>
    <property type="project" value="TreeGrafter"/>
</dbReference>
<keyword evidence="1" id="KW-0732">Signal</keyword>
<proteinExistence type="predicted"/>
<comment type="caution">
    <text evidence="2">The sequence shown here is derived from an EMBL/GenBank/DDBJ whole genome shotgun (WGS) entry which is preliminary data.</text>
</comment>
<dbReference type="InterPro" id="IPR029058">
    <property type="entry name" value="AB_hydrolase_fold"/>
</dbReference>
<gene>
    <name evidence="2" type="ORF">BGZ99_007785</name>
</gene>
<dbReference type="Proteomes" id="UP000738325">
    <property type="component" value="Unassembled WGS sequence"/>
</dbReference>
<dbReference type="Gene3D" id="3.40.50.1820">
    <property type="entry name" value="alpha/beta hydrolase"/>
    <property type="match status" value="1"/>
</dbReference>
<dbReference type="EMBL" id="JAAAIP010000578">
    <property type="protein sequence ID" value="KAG0314883.1"/>
    <property type="molecule type" value="Genomic_DNA"/>
</dbReference>
<dbReference type="AlphaFoldDB" id="A0A9P6UQ53"/>
<sequence>MKFVISSILSAASAAVLLALSTVQVTARPVSRALSDAAIEKRAIQGINNYACKLTAAHPRPVILVHATLLTVDSWGDVAPPLIAQGYCVFGLTYGKFGTLTALGGLAPIEQSAQELATFAGNVMDKLNATQVDIVGHSQGGILARYWMKYLGGNGKVNKHVGISAITHGTTLDTLTTLAKTFNIFNAAQPLFDAVAPSFFQMVAGSSFMDKLNAGGDTAPGVIHSNIGTKFDEVVTPFNSTFQNDAGVTNVLLQDLCALSLNEHLTMVNSKVVLQFVLNQLDPSTAQTANCLSLL</sequence>
<accession>A0A9P6UQ53</accession>
<keyword evidence="3" id="KW-1185">Reference proteome</keyword>
<evidence type="ECO:0000313" key="2">
    <source>
        <dbReference type="EMBL" id="KAG0314883.1"/>
    </source>
</evidence>
<protein>
    <submittedName>
        <fullName evidence="2">Uncharacterized protein</fullName>
    </submittedName>
</protein>
<dbReference type="GO" id="GO:0016042">
    <property type="term" value="P:lipid catabolic process"/>
    <property type="evidence" value="ECO:0007669"/>
    <property type="project" value="InterPro"/>
</dbReference>
<feature type="signal peptide" evidence="1">
    <location>
        <begin position="1"/>
        <end position="27"/>
    </location>
</feature>
<organism evidence="2 3">
    <name type="scientific">Dissophora globulifera</name>
    <dbReference type="NCBI Taxonomy" id="979702"/>
    <lineage>
        <taxon>Eukaryota</taxon>
        <taxon>Fungi</taxon>
        <taxon>Fungi incertae sedis</taxon>
        <taxon>Mucoromycota</taxon>
        <taxon>Mortierellomycotina</taxon>
        <taxon>Mortierellomycetes</taxon>
        <taxon>Mortierellales</taxon>
        <taxon>Mortierellaceae</taxon>
        <taxon>Dissophora</taxon>
    </lineage>
</organism>
<dbReference type="OrthoDB" id="9974421at2759"/>